<dbReference type="Proteomes" id="UP000828048">
    <property type="component" value="Chromosome 2"/>
</dbReference>
<protein>
    <submittedName>
        <fullName evidence="1">Uncharacterized protein</fullName>
    </submittedName>
</protein>
<accession>A0ACB7X4D6</accession>
<comment type="caution">
    <text evidence="1">The sequence shown here is derived from an EMBL/GenBank/DDBJ whole genome shotgun (WGS) entry which is preliminary data.</text>
</comment>
<keyword evidence="2" id="KW-1185">Reference proteome</keyword>
<reference evidence="1 2" key="1">
    <citation type="journal article" date="2021" name="Hortic Res">
        <title>High-quality reference genome and annotation aids understanding of berry development for evergreen blueberry (Vaccinium darrowii).</title>
        <authorList>
            <person name="Yu J."/>
            <person name="Hulse-Kemp A.M."/>
            <person name="Babiker E."/>
            <person name="Staton M."/>
        </authorList>
    </citation>
    <scope>NUCLEOTIDE SEQUENCE [LARGE SCALE GENOMIC DNA]</scope>
    <source>
        <strain evidence="2">cv. NJ 8807/NJ 8810</strain>
        <tissue evidence="1">Young leaf</tissue>
    </source>
</reference>
<evidence type="ECO:0000313" key="1">
    <source>
        <dbReference type="EMBL" id="KAH7835498.1"/>
    </source>
</evidence>
<sequence length="230" mass="26334">MEHSKLTGDFDESSLEFQRKILERYGLGEETYVPAAMHCIPPQPSMAAAREEAETIMFGALDKPVQFHQLKVVAEFLRTLTCEMYEGVPWTEEEHRMFLLGLQKLGKGDWRGISRNYYGKPHLFCTSTNSSPAHFCTSLKTLAGEKFLWYAPHSGFSNQLSKFRNAILMAAILNQTLIVPPVLDHHAVALGSCPKFRVLSPNQLRFSVWNHIIDLVRTRRQVIFTYLIYL</sequence>
<dbReference type="EMBL" id="CM037152">
    <property type="protein sequence ID" value="KAH7835498.1"/>
    <property type="molecule type" value="Genomic_DNA"/>
</dbReference>
<gene>
    <name evidence="1" type="ORF">Vadar_026726</name>
</gene>
<name>A0ACB7X4D6_9ERIC</name>
<evidence type="ECO:0000313" key="2">
    <source>
        <dbReference type="Proteomes" id="UP000828048"/>
    </source>
</evidence>
<proteinExistence type="predicted"/>
<organism evidence="1 2">
    <name type="scientific">Vaccinium darrowii</name>
    <dbReference type="NCBI Taxonomy" id="229202"/>
    <lineage>
        <taxon>Eukaryota</taxon>
        <taxon>Viridiplantae</taxon>
        <taxon>Streptophyta</taxon>
        <taxon>Embryophyta</taxon>
        <taxon>Tracheophyta</taxon>
        <taxon>Spermatophyta</taxon>
        <taxon>Magnoliopsida</taxon>
        <taxon>eudicotyledons</taxon>
        <taxon>Gunneridae</taxon>
        <taxon>Pentapetalae</taxon>
        <taxon>asterids</taxon>
        <taxon>Ericales</taxon>
        <taxon>Ericaceae</taxon>
        <taxon>Vaccinioideae</taxon>
        <taxon>Vaccinieae</taxon>
        <taxon>Vaccinium</taxon>
    </lineage>
</organism>